<dbReference type="AlphaFoldDB" id="A0A5N6S2S1"/>
<accession>A0A5N6S2S1</accession>
<dbReference type="Proteomes" id="UP000325415">
    <property type="component" value="Unassembled WGS sequence"/>
</dbReference>
<feature type="transmembrane region" description="Helical" evidence="1">
    <location>
        <begin position="20"/>
        <end position="44"/>
    </location>
</feature>
<keyword evidence="1" id="KW-0812">Transmembrane</keyword>
<keyword evidence="1" id="KW-0472">Membrane</keyword>
<sequence>MTIKPHIDYSWVPPQLKSLVGTLLGTLVLLLVLGLVVACVWWAAAKISGNFFIAQGRGGIAILSCLLAATLVTALPMAVTWGTGLDAIPQGVSVTAAPDGQIGAGYGPGSPLAAQVGAAAAQSLGEAHAQSDAAGKAWGEAKSKASHGDIPGAAGSAVQAGKAAADSVIDDLKAGVQIVRKQGVAKTLLQGYQAIRDKAGQTIGWLAGKVGL</sequence>
<keyword evidence="3" id="KW-1185">Reference proteome</keyword>
<dbReference type="EMBL" id="QDAG01000004">
    <property type="protein sequence ID" value="KAE8128721.1"/>
    <property type="molecule type" value="Genomic_DNA"/>
</dbReference>
<dbReference type="OrthoDB" id="9937828at2"/>
<feature type="transmembrane region" description="Helical" evidence="1">
    <location>
        <begin position="56"/>
        <end position="79"/>
    </location>
</feature>
<organism evidence="2 3">
    <name type="scientific">Bifidobacterium tibiigranuli</name>
    <dbReference type="NCBI Taxonomy" id="2172043"/>
    <lineage>
        <taxon>Bacteria</taxon>
        <taxon>Bacillati</taxon>
        <taxon>Actinomycetota</taxon>
        <taxon>Actinomycetes</taxon>
        <taxon>Bifidobacteriales</taxon>
        <taxon>Bifidobacteriaceae</taxon>
        <taxon>Bifidobacterium</taxon>
    </lineage>
</organism>
<name>A0A5N6S2S1_9BIFI</name>
<protein>
    <submittedName>
        <fullName evidence="2">Uncharacterized protein</fullName>
    </submittedName>
</protein>
<gene>
    <name evidence="2" type="ORF">DDE84_04465</name>
</gene>
<evidence type="ECO:0000256" key="1">
    <source>
        <dbReference type="SAM" id="Phobius"/>
    </source>
</evidence>
<dbReference type="RefSeq" id="WP_024463947.1">
    <property type="nucleotide sequence ID" value="NZ_QDAG01000004.1"/>
</dbReference>
<keyword evidence="1" id="KW-1133">Transmembrane helix</keyword>
<comment type="caution">
    <text evidence="2">The sequence shown here is derived from an EMBL/GenBank/DDBJ whole genome shotgun (WGS) entry which is preliminary data.</text>
</comment>
<dbReference type="GeneID" id="78126939"/>
<reference evidence="2 3" key="1">
    <citation type="submission" date="2018-04" db="EMBL/GenBank/DDBJ databases">
        <authorList>
            <person name="Eckel V.P."/>
            <person name="Vogel R.F."/>
        </authorList>
    </citation>
    <scope>NUCLEOTIDE SEQUENCE [LARGE SCALE GENOMIC DNA]</scope>
    <source>
        <strain evidence="3">TMW 2.1764</strain>
    </source>
</reference>
<proteinExistence type="predicted"/>
<evidence type="ECO:0000313" key="3">
    <source>
        <dbReference type="Proteomes" id="UP000325415"/>
    </source>
</evidence>
<evidence type="ECO:0000313" key="2">
    <source>
        <dbReference type="EMBL" id="KAE8128721.1"/>
    </source>
</evidence>